<organism evidence="3 4">
    <name type="scientific">bacterium (Candidatus Blackallbacteria) CG17_big_fil_post_rev_8_21_14_2_50_48_46</name>
    <dbReference type="NCBI Taxonomy" id="2014261"/>
    <lineage>
        <taxon>Bacteria</taxon>
        <taxon>Candidatus Blackallbacteria</taxon>
    </lineage>
</organism>
<dbReference type="Proteomes" id="UP000231019">
    <property type="component" value="Unassembled WGS sequence"/>
</dbReference>
<protein>
    <recommendedName>
        <fullName evidence="5">AtpZ/AtpI family protein</fullName>
    </recommendedName>
</protein>
<proteinExistence type="predicted"/>
<keyword evidence="2" id="KW-0812">Transmembrane</keyword>
<keyword evidence="2" id="KW-0472">Membrane</keyword>
<comment type="caution">
    <text evidence="3">The sequence shown here is derived from an EMBL/GenBank/DDBJ whole genome shotgun (WGS) entry which is preliminary data.</text>
</comment>
<feature type="transmembrane region" description="Helical" evidence="2">
    <location>
        <begin position="53"/>
        <end position="74"/>
    </location>
</feature>
<feature type="region of interest" description="Disordered" evidence="1">
    <location>
        <begin position="83"/>
        <end position="103"/>
    </location>
</feature>
<feature type="transmembrane region" description="Helical" evidence="2">
    <location>
        <begin position="27"/>
        <end position="47"/>
    </location>
</feature>
<sequence>MRRGCQSDSQAIPGNSDKMEQLMGHGLDLAFSMVSPMIFGLFFGLYLDKVLHTQPLFMLSLTLLGIATGFWSILKQAYGIRPASEDTAKIETENKTPHENKDP</sequence>
<evidence type="ECO:0000256" key="2">
    <source>
        <dbReference type="SAM" id="Phobius"/>
    </source>
</evidence>
<name>A0A2M7FXK2_9BACT</name>
<dbReference type="AlphaFoldDB" id="A0A2M7FXK2"/>
<evidence type="ECO:0000256" key="1">
    <source>
        <dbReference type="SAM" id="MobiDB-lite"/>
    </source>
</evidence>
<gene>
    <name evidence="3" type="ORF">COW36_24405</name>
</gene>
<evidence type="ECO:0000313" key="3">
    <source>
        <dbReference type="EMBL" id="PIW13812.1"/>
    </source>
</evidence>
<evidence type="ECO:0000313" key="4">
    <source>
        <dbReference type="Proteomes" id="UP000231019"/>
    </source>
</evidence>
<dbReference type="Pfam" id="PF09527">
    <property type="entry name" value="ATPase_gene1"/>
    <property type="match status" value="1"/>
</dbReference>
<accession>A0A2M7FXK2</accession>
<dbReference type="EMBL" id="PFFQ01000066">
    <property type="protein sequence ID" value="PIW13812.1"/>
    <property type="molecule type" value="Genomic_DNA"/>
</dbReference>
<reference evidence="3 4" key="1">
    <citation type="submission" date="2017-09" db="EMBL/GenBank/DDBJ databases">
        <title>Depth-based differentiation of microbial function through sediment-hosted aquifers and enrichment of novel symbionts in the deep terrestrial subsurface.</title>
        <authorList>
            <person name="Probst A.J."/>
            <person name="Ladd B."/>
            <person name="Jarett J.K."/>
            <person name="Geller-Mcgrath D.E."/>
            <person name="Sieber C.M."/>
            <person name="Emerson J.B."/>
            <person name="Anantharaman K."/>
            <person name="Thomas B.C."/>
            <person name="Malmstrom R."/>
            <person name="Stieglmeier M."/>
            <person name="Klingl A."/>
            <person name="Woyke T."/>
            <person name="Ryan C.M."/>
            <person name="Banfield J.F."/>
        </authorList>
    </citation>
    <scope>NUCLEOTIDE SEQUENCE [LARGE SCALE GENOMIC DNA]</scope>
    <source>
        <strain evidence="3">CG17_big_fil_post_rev_8_21_14_2_50_48_46</strain>
    </source>
</reference>
<dbReference type="InterPro" id="IPR032820">
    <property type="entry name" value="ATPase_put"/>
</dbReference>
<evidence type="ECO:0008006" key="5">
    <source>
        <dbReference type="Google" id="ProtNLM"/>
    </source>
</evidence>
<keyword evidence="2" id="KW-1133">Transmembrane helix</keyword>